<organism evidence="2 3">
    <name type="scientific">Actinacidiphila polyblastidii</name>
    <dbReference type="NCBI Taxonomy" id="3110430"/>
    <lineage>
        <taxon>Bacteria</taxon>
        <taxon>Bacillati</taxon>
        <taxon>Actinomycetota</taxon>
        <taxon>Actinomycetes</taxon>
        <taxon>Kitasatosporales</taxon>
        <taxon>Streptomycetaceae</taxon>
        <taxon>Actinacidiphila</taxon>
    </lineage>
</organism>
<comment type="caution">
    <text evidence="2">The sequence shown here is derived from an EMBL/GenBank/DDBJ whole genome shotgun (WGS) entry which is preliminary data.</text>
</comment>
<accession>A0ABU7PKH7</accession>
<protein>
    <submittedName>
        <fullName evidence="2">Asp23/Gls24 family envelope stress response protein</fullName>
    </submittedName>
</protein>
<dbReference type="RefSeq" id="WP_330800032.1">
    <property type="nucleotide sequence ID" value="NZ_JAZEWV010000044.1"/>
</dbReference>
<dbReference type="Proteomes" id="UP001344658">
    <property type="component" value="Unassembled WGS sequence"/>
</dbReference>
<evidence type="ECO:0000313" key="2">
    <source>
        <dbReference type="EMBL" id="MEE4546330.1"/>
    </source>
</evidence>
<gene>
    <name evidence="2" type="ORF">V2S66_30760</name>
</gene>
<sequence length="137" mass="14430">MSASLAARPEQSTREGGAVAGGRRPPPEERGATLIPASVVARLTAQAAREALREQTDASSARPGLGVSRPEATVHQGSARIAVSLDLPYPVDIARACDEIEHYITERVSHLTGLRVGDTTVSVQRLVPDRSGQGRVS</sequence>
<feature type="region of interest" description="Disordered" evidence="1">
    <location>
        <begin position="1"/>
        <end position="33"/>
    </location>
</feature>
<evidence type="ECO:0000256" key="1">
    <source>
        <dbReference type="SAM" id="MobiDB-lite"/>
    </source>
</evidence>
<feature type="region of interest" description="Disordered" evidence="1">
    <location>
        <begin position="48"/>
        <end position="73"/>
    </location>
</feature>
<evidence type="ECO:0000313" key="3">
    <source>
        <dbReference type="Proteomes" id="UP001344658"/>
    </source>
</evidence>
<proteinExistence type="predicted"/>
<feature type="compositionally biased region" description="Low complexity" evidence="1">
    <location>
        <begin position="14"/>
        <end position="23"/>
    </location>
</feature>
<dbReference type="EMBL" id="JAZEWV010000044">
    <property type="protein sequence ID" value="MEE4546330.1"/>
    <property type="molecule type" value="Genomic_DNA"/>
</dbReference>
<keyword evidence="3" id="KW-1185">Reference proteome</keyword>
<reference evidence="2 3" key="1">
    <citation type="submission" date="2023-12" db="EMBL/GenBank/DDBJ databases">
        <title>Streptomyces sp. V4-01.</title>
        <authorList>
            <person name="Somphong A."/>
            <person name="Phongsopitanun W."/>
        </authorList>
    </citation>
    <scope>NUCLEOTIDE SEQUENCE [LARGE SCALE GENOMIC DNA]</scope>
    <source>
        <strain evidence="2 3">V4-01</strain>
    </source>
</reference>
<name>A0ABU7PKH7_9ACTN</name>